<reference evidence="4" key="1">
    <citation type="submission" date="2017-10" db="EMBL/GenBank/DDBJ databases">
        <authorList>
            <person name="Kravchenko I.K."/>
            <person name="Grouzdev D.S."/>
        </authorList>
    </citation>
    <scope>NUCLEOTIDE SEQUENCE [LARGE SCALE GENOMIC DNA]</scope>
    <source>
        <strain evidence="4">B2</strain>
    </source>
</reference>
<keyword evidence="4" id="KW-1185">Reference proteome</keyword>
<dbReference type="AlphaFoldDB" id="A0A2B8BB20"/>
<feature type="transmembrane region" description="Helical" evidence="2">
    <location>
        <begin position="77"/>
        <end position="97"/>
    </location>
</feature>
<dbReference type="Proteomes" id="UP000225379">
    <property type="component" value="Unassembled WGS sequence"/>
</dbReference>
<evidence type="ECO:0000256" key="1">
    <source>
        <dbReference type="SAM" id="MobiDB-lite"/>
    </source>
</evidence>
<gene>
    <name evidence="3" type="ORF">CRT60_04940</name>
</gene>
<dbReference type="OrthoDB" id="8266248at2"/>
<name>A0A2B8BB20_9PROT</name>
<keyword evidence="2" id="KW-1133">Transmembrane helix</keyword>
<feature type="region of interest" description="Disordered" evidence="1">
    <location>
        <begin position="1"/>
        <end position="20"/>
    </location>
</feature>
<accession>A0A2B8BB20</accession>
<proteinExistence type="predicted"/>
<organism evidence="3 4">
    <name type="scientific">Azospirillum palustre</name>
    <dbReference type="NCBI Taxonomy" id="2044885"/>
    <lineage>
        <taxon>Bacteria</taxon>
        <taxon>Pseudomonadati</taxon>
        <taxon>Pseudomonadota</taxon>
        <taxon>Alphaproteobacteria</taxon>
        <taxon>Rhodospirillales</taxon>
        <taxon>Azospirillaceae</taxon>
        <taxon>Azospirillum</taxon>
    </lineage>
</organism>
<keyword evidence="2" id="KW-0812">Transmembrane</keyword>
<dbReference type="EMBL" id="PDKW01000038">
    <property type="protein sequence ID" value="PGH58504.1"/>
    <property type="molecule type" value="Genomic_DNA"/>
</dbReference>
<evidence type="ECO:0000256" key="2">
    <source>
        <dbReference type="SAM" id="Phobius"/>
    </source>
</evidence>
<comment type="caution">
    <text evidence="3">The sequence shown here is derived from an EMBL/GenBank/DDBJ whole genome shotgun (WGS) entry which is preliminary data.</text>
</comment>
<sequence>MPARRQPPFWTSCGRRTGPTSGPACNGQYYNPEGFMQACDQLLIASQPVPRSDPRHRVSCRSDAPCHRNSGKRKKDYMTRLVLLALSAPVALTILAGCVTKAEAPIVDMEGVDIVKYNRDLADCELSTPVVSLGSYLTKCMHEKGYKILLAR</sequence>
<protein>
    <submittedName>
        <fullName evidence="3">Uncharacterized protein</fullName>
    </submittedName>
</protein>
<keyword evidence="2" id="KW-0472">Membrane</keyword>
<evidence type="ECO:0000313" key="4">
    <source>
        <dbReference type="Proteomes" id="UP000225379"/>
    </source>
</evidence>
<feature type="region of interest" description="Disordered" evidence="1">
    <location>
        <begin position="49"/>
        <end position="72"/>
    </location>
</feature>
<evidence type="ECO:0000313" key="3">
    <source>
        <dbReference type="EMBL" id="PGH58504.1"/>
    </source>
</evidence>